<proteinExistence type="predicted"/>
<protein>
    <submittedName>
        <fullName evidence="1">Uncharacterized protein</fullName>
    </submittedName>
</protein>
<organism evidence="1">
    <name type="scientific">viral metagenome</name>
    <dbReference type="NCBI Taxonomy" id="1070528"/>
    <lineage>
        <taxon>unclassified sequences</taxon>
        <taxon>metagenomes</taxon>
        <taxon>organismal metagenomes</taxon>
    </lineage>
</organism>
<reference evidence="1" key="1">
    <citation type="journal article" date="2020" name="Nature">
        <title>Giant virus diversity and host interactions through global metagenomics.</title>
        <authorList>
            <person name="Schulz F."/>
            <person name="Roux S."/>
            <person name="Paez-Espino D."/>
            <person name="Jungbluth S."/>
            <person name="Walsh D.A."/>
            <person name="Denef V.J."/>
            <person name="McMahon K.D."/>
            <person name="Konstantinidis K.T."/>
            <person name="Eloe-Fadrosh E.A."/>
            <person name="Kyrpides N.C."/>
            <person name="Woyke T."/>
        </authorList>
    </citation>
    <scope>NUCLEOTIDE SEQUENCE</scope>
    <source>
        <strain evidence="1">GVMAG-S-1101178-127</strain>
    </source>
</reference>
<dbReference type="EMBL" id="MN740814">
    <property type="protein sequence ID" value="QHU13143.1"/>
    <property type="molecule type" value="Genomic_DNA"/>
</dbReference>
<sequence length="483" mass="49226">MRGYTFLLWGLLALLALYLFFTLGGREYFNASTKPKNASLWQDSTGGWTAYWEPPDTDNTYSFNLFMSDGTTYSIAPTTKPYQTYLLGQRDPAGFVGSVGLTDVATNNTSGRVMMKNISAAAGKKLIDAASGVATTTTTTATPALGTTPAAAAPAVSATAPANSTSTQAVTTVMPNFSATPAMGKSALISGIAGLLLSPESTTIIATGQIPIGDVGQDTQIYEYNNGYAAFAVSANLFGDSINKLKSDIQMNGNEYNVSVISDNGINYTFPLDQITSVTSSTNGEVVAYNLLNTTYPKGSNMFTGNGARTVGLEITLVGPSGSSGGPEKNMNPLTSSISAPNPLDTSIGATLNAPTNAPTYGPAGVGGGGSGGGCGLNGTIPPFSPCQGGSGSGSGAGGMSNLVPKSSLVPCSCATSGSASCSVHQGSTCGSTIPGQPGSSCTDPRDTISSLTKAQRQWDLMKPFNTNMGEVQGFLNSFSAFG</sequence>
<accession>A0A6C0K6T4</accession>
<dbReference type="AlphaFoldDB" id="A0A6C0K6T4"/>
<name>A0A6C0K6T4_9ZZZZ</name>
<evidence type="ECO:0000313" key="1">
    <source>
        <dbReference type="EMBL" id="QHU13143.1"/>
    </source>
</evidence>